<evidence type="ECO:0000256" key="3">
    <source>
        <dbReference type="ARBA" id="ARBA00022516"/>
    </source>
</evidence>
<evidence type="ECO:0000256" key="7">
    <source>
        <dbReference type="ARBA" id="ARBA00023002"/>
    </source>
</evidence>
<accession>A0A8J2K193</accession>
<dbReference type="GO" id="GO:0005506">
    <property type="term" value="F:iron ion binding"/>
    <property type="evidence" value="ECO:0007669"/>
    <property type="project" value="TreeGrafter"/>
</dbReference>
<proteinExistence type="inferred from homology"/>
<reference evidence="12" key="1">
    <citation type="submission" date="2021-06" db="EMBL/GenBank/DDBJ databases">
        <authorList>
            <person name="Hodson N. C."/>
            <person name="Mongue J. A."/>
            <person name="Jaron S. K."/>
        </authorList>
    </citation>
    <scope>NUCLEOTIDE SEQUENCE</scope>
</reference>
<comment type="similarity">
    <text evidence="2">Belongs to the fatty acid desaturase type 1 family.</text>
</comment>
<gene>
    <name evidence="12" type="ORF">AFUS01_LOCUS17147</name>
</gene>
<name>A0A8J2K193_9HEXA</name>
<keyword evidence="7" id="KW-0560">Oxidoreductase</keyword>
<dbReference type="PANTHER" id="PTHR11351">
    <property type="entry name" value="ACYL-COA DESATURASE"/>
    <property type="match status" value="1"/>
</dbReference>
<evidence type="ECO:0000256" key="10">
    <source>
        <dbReference type="ARBA" id="ARBA00023160"/>
    </source>
</evidence>
<organism evidence="12 13">
    <name type="scientific">Allacma fusca</name>
    <dbReference type="NCBI Taxonomy" id="39272"/>
    <lineage>
        <taxon>Eukaryota</taxon>
        <taxon>Metazoa</taxon>
        <taxon>Ecdysozoa</taxon>
        <taxon>Arthropoda</taxon>
        <taxon>Hexapoda</taxon>
        <taxon>Collembola</taxon>
        <taxon>Symphypleona</taxon>
        <taxon>Sminthuridae</taxon>
        <taxon>Allacma</taxon>
    </lineage>
</organism>
<keyword evidence="9 11" id="KW-0472">Membrane</keyword>
<evidence type="ECO:0000256" key="8">
    <source>
        <dbReference type="ARBA" id="ARBA00023098"/>
    </source>
</evidence>
<keyword evidence="10" id="KW-0275">Fatty acid biosynthesis</keyword>
<keyword evidence="6 11" id="KW-1133">Transmembrane helix</keyword>
<evidence type="ECO:0000256" key="6">
    <source>
        <dbReference type="ARBA" id="ARBA00022989"/>
    </source>
</evidence>
<dbReference type="GO" id="GO:0005789">
    <property type="term" value="C:endoplasmic reticulum membrane"/>
    <property type="evidence" value="ECO:0007669"/>
    <property type="project" value="TreeGrafter"/>
</dbReference>
<evidence type="ECO:0000313" key="13">
    <source>
        <dbReference type="Proteomes" id="UP000708208"/>
    </source>
</evidence>
<evidence type="ECO:0000256" key="5">
    <source>
        <dbReference type="ARBA" id="ARBA00022832"/>
    </source>
</evidence>
<keyword evidence="4 11" id="KW-0812">Transmembrane</keyword>
<dbReference type="Proteomes" id="UP000708208">
    <property type="component" value="Unassembled WGS sequence"/>
</dbReference>
<sequence>IVVFQDKYYPYLHHLCVFILPTFIPWFFWEENVFNSFCVGACLRYIYILHRSLLVNSVTPLWGNKPYNTTIERRENKFISVIALGEGSQNYHHMFPRDYKTSECGIYQWNVSTAIIELFAWMGWVYNLKSASKHIITKRVRKTAKAGKFESGLWGWNDFSIPEESISSQENLHSCEIGQLQSNLHQTWLSCVAK</sequence>
<dbReference type="AlphaFoldDB" id="A0A8J2K193"/>
<protein>
    <submittedName>
        <fullName evidence="12">Uncharacterized protein</fullName>
    </submittedName>
</protein>
<dbReference type="InterPro" id="IPR015876">
    <property type="entry name" value="Acyl-CoA_DS"/>
</dbReference>
<dbReference type="GO" id="GO:0004768">
    <property type="term" value="F:stearoyl-CoA 9-desaturase activity"/>
    <property type="evidence" value="ECO:0007669"/>
    <property type="project" value="TreeGrafter"/>
</dbReference>
<comment type="subcellular location">
    <subcellularLocation>
        <location evidence="1">Membrane</location>
        <topology evidence="1">Multi-pass membrane protein</topology>
    </subcellularLocation>
</comment>
<dbReference type="PANTHER" id="PTHR11351:SF31">
    <property type="entry name" value="DESATURASE 1, ISOFORM A-RELATED"/>
    <property type="match status" value="1"/>
</dbReference>
<keyword evidence="13" id="KW-1185">Reference proteome</keyword>
<dbReference type="GO" id="GO:0006636">
    <property type="term" value="P:unsaturated fatty acid biosynthetic process"/>
    <property type="evidence" value="ECO:0007669"/>
    <property type="project" value="TreeGrafter"/>
</dbReference>
<comment type="caution">
    <text evidence="12">The sequence shown here is derived from an EMBL/GenBank/DDBJ whole genome shotgun (WGS) entry which is preliminary data.</text>
</comment>
<dbReference type="EMBL" id="CAJVCH010162641">
    <property type="protein sequence ID" value="CAG7728362.1"/>
    <property type="molecule type" value="Genomic_DNA"/>
</dbReference>
<keyword evidence="3" id="KW-0444">Lipid biosynthesis</keyword>
<dbReference type="OrthoDB" id="10260134at2759"/>
<evidence type="ECO:0000256" key="4">
    <source>
        <dbReference type="ARBA" id="ARBA00022692"/>
    </source>
</evidence>
<evidence type="ECO:0000256" key="11">
    <source>
        <dbReference type="SAM" id="Phobius"/>
    </source>
</evidence>
<evidence type="ECO:0000256" key="9">
    <source>
        <dbReference type="ARBA" id="ARBA00023136"/>
    </source>
</evidence>
<keyword evidence="5" id="KW-0276">Fatty acid metabolism</keyword>
<feature type="transmembrane region" description="Helical" evidence="11">
    <location>
        <begin position="12"/>
        <end position="29"/>
    </location>
</feature>
<evidence type="ECO:0000256" key="1">
    <source>
        <dbReference type="ARBA" id="ARBA00004141"/>
    </source>
</evidence>
<evidence type="ECO:0000313" key="12">
    <source>
        <dbReference type="EMBL" id="CAG7728362.1"/>
    </source>
</evidence>
<evidence type="ECO:0000256" key="2">
    <source>
        <dbReference type="ARBA" id="ARBA00009295"/>
    </source>
</evidence>
<feature type="non-terminal residue" evidence="12">
    <location>
        <position position="1"/>
    </location>
</feature>
<keyword evidence="8" id="KW-0443">Lipid metabolism</keyword>